<dbReference type="InterPro" id="IPR032508">
    <property type="entry name" value="FecR_C"/>
</dbReference>
<evidence type="ECO:0000259" key="2">
    <source>
        <dbReference type="Pfam" id="PF04773"/>
    </source>
</evidence>
<dbReference type="Gene3D" id="3.55.50.30">
    <property type="match status" value="1"/>
</dbReference>
<feature type="domain" description="FecR protein" evidence="2">
    <location>
        <begin position="192"/>
        <end position="286"/>
    </location>
</feature>
<dbReference type="InterPro" id="IPR012373">
    <property type="entry name" value="Ferrdict_sens_TM"/>
</dbReference>
<dbReference type="RefSeq" id="WP_349094168.1">
    <property type="nucleotide sequence ID" value="NZ_JBBMFL010000008.1"/>
</dbReference>
<evidence type="ECO:0000313" key="5">
    <source>
        <dbReference type="Proteomes" id="UP001460202"/>
    </source>
</evidence>
<keyword evidence="5" id="KW-1185">Reference proteome</keyword>
<name>A0ABV1GWY9_9BACT</name>
<evidence type="ECO:0000256" key="1">
    <source>
        <dbReference type="SAM" id="Phobius"/>
    </source>
</evidence>
<dbReference type="InterPro" id="IPR006860">
    <property type="entry name" value="FecR"/>
</dbReference>
<sequence length="402" mass="45380">MLVGNIISFIKAGVLLGRFFVSKTSPHEREQLKLRLRELKGEEKARIVGKILDAEELERRRVIRSECDVERAWEQVQRRMEERRDRRRLKRYALMLQSAASLAAAVLIAYGVIYYTHIGRQKRVMAQIAQIKPEGQHAVLYFADGASIDLGLRDSLALRTETGVDVELTGENSLAYKSRHEPKKELPEEYNTLVTPRGSEYSLTLADGTRVWLNAASRLRFFTSDQGRERRVWLEGEAYFEVAHDARRPFIVESGSQSIRVLGTRFNINTYEGDRAIYTTLVEGSVAISPLAGGDAVTLEPGQQAEYSRRKGGAIAVKAVDTSLATAWMSGTFIFEHASVTEIMESLSRWYDFEFEVSPLLDGLRFSGQFPRCENLDKILTIIASTGTGMQINYDGTKITLR</sequence>
<dbReference type="EMBL" id="JBBMFL010000008">
    <property type="protein sequence ID" value="MEQ2544918.1"/>
    <property type="molecule type" value="Genomic_DNA"/>
</dbReference>
<evidence type="ECO:0000259" key="3">
    <source>
        <dbReference type="Pfam" id="PF16344"/>
    </source>
</evidence>
<dbReference type="Proteomes" id="UP001460202">
    <property type="component" value="Unassembled WGS sequence"/>
</dbReference>
<dbReference type="PANTHER" id="PTHR30273:SF2">
    <property type="entry name" value="PROTEIN FECR"/>
    <property type="match status" value="1"/>
</dbReference>
<feature type="transmembrane region" description="Helical" evidence="1">
    <location>
        <begin position="92"/>
        <end position="115"/>
    </location>
</feature>
<gene>
    <name evidence="4" type="ORF">WMO46_08165</name>
</gene>
<keyword evidence="1" id="KW-0472">Membrane</keyword>
<dbReference type="Pfam" id="PF04773">
    <property type="entry name" value="FecR"/>
    <property type="match status" value="1"/>
</dbReference>
<comment type="caution">
    <text evidence="4">The sequence shown here is derived from an EMBL/GenBank/DDBJ whole genome shotgun (WGS) entry which is preliminary data.</text>
</comment>
<dbReference type="Pfam" id="PF16344">
    <property type="entry name" value="FecR_C"/>
    <property type="match status" value="1"/>
</dbReference>
<feature type="domain" description="Protein FecR C-terminal" evidence="3">
    <location>
        <begin position="333"/>
        <end position="400"/>
    </location>
</feature>
<protein>
    <submittedName>
        <fullName evidence="4">FecR domain-containing protein</fullName>
    </submittedName>
</protein>
<reference evidence="4 5" key="1">
    <citation type="submission" date="2024-03" db="EMBL/GenBank/DDBJ databases">
        <title>Human intestinal bacterial collection.</title>
        <authorList>
            <person name="Pauvert C."/>
            <person name="Hitch T.C.A."/>
            <person name="Clavel T."/>
        </authorList>
    </citation>
    <scope>NUCLEOTIDE SEQUENCE [LARGE SCALE GENOMIC DNA]</scope>
    <source>
        <strain evidence="4 5">CLA-KB-H122</strain>
    </source>
</reference>
<keyword evidence="1" id="KW-0812">Transmembrane</keyword>
<accession>A0ABV1GWY9</accession>
<evidence type="ECO:0000313" key="4">
    <source>
        <dbReference type="EMBL" id="MEQ2544918.1"/>
    </source>
</evidence>
<organism evidence="4 5">
    <name type="scientific">Alistipes intestinihominis</name>
    <dbReference type="NCBI Taxonomy" id="3133172"/>
    <lineage>
        <taxon>Bacteria</taxon>
        <taxon>Pseudomonadati</taxon>
        <taxon>Bacteroidota</taxon>
        <taxon>Bacteroidia</taxon>
        <taxon>Bacteroidales</taxon>
        <taxon>Rikenellaceae</taxon>
        <taxon>Alistipes</taxon>
    </lineage>
</organism>
<keyword evidence="1" id="KW-1133">Transmembrane helix</keyword>
<dbReference type="PANTHER" id="PTHR30273">
    <property type="entry name" value="PERIPLASMIC SIGNAL SENSOR AND SIGMA FACTOR ACTIVATOR FECR-RELATED"/>
    <property type="match status" value="1"/>
</dbReference>
<proteinExistence type="predicted"/>
<dbReference type="Gene3D" id="2.60.120.1440">
    <property type="match status" value="1"/>
</dbReference>